<dbReference type="RefSeq" id="WP_163233172.1">
    <property type="nucleotide sequence ID" value="NZ_BMLD01000008.1"/>
</dbReference>
<keyword evidence="5" id="KW-1185">Reference proteome</keyword>
<evidence type="ECO:0000259" key="3">
    <source>
        <dbReference type="Pfam" id="PF13462"/>
    </source>
</evidence>
<reference evidence="4 5" key="1">
    <citation type="submission" date="2023-07" db="EMBL/GenBank/DDBJ databases">
        <title>Sorghum-associated microbial communities from plants grown in Nebraska, USA.</title>
        <authorList>
            <person name="Schachtman D."/>
        </authorList>
    </citation>
    <scope>NUCLEOTIDE SEQUENCE [LARGE SCALE GENOMIC DNA]</scope>
    <source>
        <strain evidence="4 5">DS2154</strain>
    </source>
</reference>
<dbReference type="InterPro" id="IPR012336">
    <property type="entry name" value="Thioredoxin-like_fold"/>
</dbReference>
<keyword evidence="2" id="KW-0732">Signal</keyword>
<dbReference type="Gene3D" id="3.40.30.10">
    <property type="entry name" value="Glutaredoxin"/>
    <property type="match status" value="1"/>
</dbReference>
<dbReference type="PANTHER" id="PTHR13887">
    <property type="entry name" value="GLUTATHIONE S-TRANSFERASE KAPPA"/>
    <property type="match status" value="1"/>
</dbReference>
<proteinExistence type="inferred from homology"/>
<accession>A0ABU1MVY7</accession>
<comment type="similarity">
    <text evidence="1">Belongs to the thioredoxin family. DsbA subfamily.</text>
</comment>
<organism evidence="4 5">
    <name type="scientific">Caulobacter rhizosphaerae</name>
    <dbReference type="NCBI Taxonomy" id="2010972"/>
    <lineage>
        <taxon>Bacteria</taxon>
        <taxon>Pseudomonadati</taxon>
        <taxon>Pseudomonadota</taxon>
        <taxon>Alphaproteobacteria</taxon>
        <taxon>Caulobacterales</taxon>
        <taxon>Caulobacteraceae</taxon>
        <taxon>Caulobacter</taxon>
    </lineage>
</organism>
<dbReference type="GO" id="GO:0016853">
    <property type="term" value="F:isomerase activity"/>
    <property type="evidence" value="ECO:0007669"/>
    <property type="project" value="UniProtKB-KW"/>
</dbReference>
<feature type="chain" id="PRO_5045056120" evidence="2">
    <location>
        <begin position="24"/>
        <end position="211"/>
    </location>
</feature>
<evidence type="ECO:0000256" key="1">
    <source>
        <dbReference type="ARBA" id="ARBA00005791"/>
    </source>
</evidence>
<keyword evidence="4" id="KW-0413">Isomerase</keyword>
<sequence length="211" mass="22685">MRPLTRRLLTAVALTASLGVALAGCDKKESVSADDMSLGNANAKVTVVEYASASCIHCGRWNNEVFPAFKTKYIDTGRVHYVYREFLTEPVQVASASFLMARCAGKDKYFSVLDSVYHSQEEMFTTGDYRGVLLRIAQSAGMDEAQFTSCVTDEKALKALNARVEKYQADAKITGTPTFIINGKKAGGDDGGEQSMAQLDAAIAAAEAAAK</sequence>
<feature type="domain" description="Thioredoxin-like fold" evidence="3">
    <location>
        <begin position="34"/>
        <end position="200"/>
    </location>
</feature>
<protein>
    <submittedName>
        <fullName evidence="4">Protein-disulfide isomerase</fullName>
    </submittedName>
</protein>
<dbReference type="SUPFAM" id="SSF52833">
    <property type="entry name" value="Thioredoxin-like"/>
    <property type="match status" value="1"/>
</dbReference>
<evidence type="ECO:0000256" key="2">
    <source>
        <dbReference type="SAM" id="SignalP"/>
    </source>
</evidence>
<dbReference type="InterPro" id="IPR036249">
    <property type="entry name" value="Thioredoxin-like_sf"/>
</dbReference>
<comment type="caution">
    <text evidence="4">The sequence shown here is derived from an EMBL/GenBank/DDBJ whole genome shotgun (WGS) entry which is preliminary data.</text>
</comment>
<gene>
    <name evidence="4" type="ORF">J2800_001084</name>
</gene>
<feature type="signal peptide" evidence="2">
    <location>
        <begin position="1"/>
        <end position="23"/>
    </location>
</feature>
<dbReference type="Proteomes" id="UP001262754">
    <property type="component" value="Unassembled WGS sequence"/>
</dbReference>
<name>A0ABU1MVY7_9CAUL</name>
<dbReference type="EMBL" id="JAVDRL010000003">
    <property type="protein sequence ID" value="MDR6530348.1"/>
    <property type="molecule type" value="Genomic_DNA"/>
</dbReference>
<dbReference type="PROSITE" id="PS51257">
    <property type="entry name" value="PROKAR_LIPOPROTEIN"/>
    <property type="match status" value="1"/>
</dbReference>
<evidence type="ECO:0000313" key="5">
    <source>
        <dbReference type="Proteomes" id="UP001262754"/>
    </source>
</evidence>
<evidence type="ECO:0000313" key="4">
    <source>
        <dbReference type="EMBL" id="MDR6530348.1"/>
    </source>
</evidence>
<dbReference type="PANTHER" id="PTHR13887:SF56">
    <property type="entry name" value="THIOREDOXIN-LIKE REDUCTASE RV2466C"/>
    <property type="match status" value="1"/>
</dbReference>
<dbReference type="Pfam" id="PF13462">
    <property type="entry name" value="Thioredoxin_4"/>
    <property type="match status" value="1"/>
</dbReference>